<name>A0AA85JZ18_TRIRE</name>
<keyword evidence="3 6" id="KW-0547">Nucleotide-binding</keyword>
<dbReference type="GO" id="GO:1902749">
    <property type="term" value="P:regulation of cell cycle G2/M phase transition"/>
    <property type="evidence" value="ECO:0007669"/>
    <property type="project" value="TreeGrafter"/>
</dbReference>
<dbReference type="PROSITE" id="PS00109">
    <property type="entry name" value="PROTEIN_KINASE_TYR"/>
    <property type="match status" value="1"/>
</dbReference>
<evidence type="ECO:0000313" key="8">
    <source>
        <dbReference type="Proteomes" id="UP000050795"/>
    </source>
</evidence>
<evidence type="ECO:0000259" key="7">
    <source>
        <dbReference type="PROSITE" id="PS50011"/>
    </source>
</evidence>
<keyword evidence="2" id="KW-0808">Transferase</keyword>
<dbReference type="GO" id="GO:0004674">
    <property type="term" value="F:protein serine/threonine kinase activity"/>
    <property type="evidence" value="ECO:0007669"/>
    <property type="project" value="TreeGrafter"/>
</dbReference>
<dbReference type="Gene3D" id="1.10.510.10">
    <property type="entry name" value="Transferase(Phosphotransferase) domain 1"/>
    <property type="match status" value="1"/>
</dbReference>
<keyword evidence="4" id="KW-0418">Kinase</keyword>
<dbReference type="AlphaFoldDB" id="A0AA85JZ18"/>
<evidence type="ECO:0000256" key="3">
    <source>
        <dbReference type="ARBA" id="ARBA00022741"/>
    </source>
</evidence>
<sequence>MKESEVVCIDNSLLKKYIVTGTKEGCMGNNSPKLRKLCAILLKKKFTNKNTLADLDVPSLFSGISFFNFCIGLNQPTDFPVNLMNDLLSLTLTLLCDILSEREDQSISYSSGKDKFKNETVKNQLIILLTDLMLNLLVYLNCDTSFNDQCTIKILVDLLNYPDAHVVQRSLCCLIYLSQKKSSRTHLTKMFNSNLIIKLLSNEDEIQKRLVVCLIYTLIVEDEYFKNLSTNQLVLAKFLSLISNETNVVMQNQFMKNQMNSEDTFKFIEVDNYFMFLWTIEKNAMIENLAPLQTYIILCLEKLIQVIKCQKILRNHNGITVLLKCLNNDSQIRPKHNNNNNSNNNNTIYLGLTSLTDISPSLKALQLSGNCTNENELVYTLDRHTIQCNASICAILAELALNDFYAEIIARENGIYLIGSQLLIREDIDSHNRESSKIKPGLEVTSELANQLGPTKLKLDFLNINLVNIRHLYANAFCALRRLFMSEHNRRLIKSFLPSLLLSELVEIDITSTCMANYKTLLRVFESLNDEERNELKRGILSCDIHQTPTHSIREYSITELLGTGAYGKVFKATKENVSSVSYAVKEVSTSQVFFGKNFDERQKCINRILNEVNIIRQQLRHPNIVRYYKTFLHCDHLYIVMELLEGVSLTELLLSMKEKNTYFIESRVWDIFIQLILGIRYLHKEKKILHRDLSSNNIMISEGDKATITDFGLAYHKNFGSCETKSTVGTLVYACPEIVQNLPYDEGADIWALGCILYQMCTFISPFQGECILSTASRIVKGEYDSVKVKCSNRYSNLIDEVIRACLNPDPRKRPDIIGVGAYLTDNILSHLDASHLKCLKLRGRLKEFQNTFMCNLCSSSNTSQQNLIKLDKNETEINSDNLSNDAKVTSNPENKSAKQSAIITPTVIVNQKNLRQINDPMLGMVSVMHKLGYLTQELPLNVNSKYQIVQYIVQSYKCRLFASGVEPISMKTELFKLASYSSECVNEGFLETNIYTLIKEFNNRGSDSLLSILEEYLPDTATIWKGTNQINYAILMHLIDLLLKELTTYFQR</sequence>
<feature type="binding site" evidence="6">
    <location>
        <position position="586"/>
    </location>
    <ligand>
        <name>ATP</name>
        <dbReference type="ChEBI" id="CHEBI:30616"/>
    </ligand>
</feature>
<dbReference type="SUPFAM" id="SSF56112">
    <property type="entry name" value="Protein kinase-like (PK-like)"/>
    <property type="match status" value="1"/>
</dbReference>
<protein>
    <recommendedName>
        <fullName evidence="7">Protein kinase domain-containing protein</fullName>
    </recommendedName>
</protein>
<dbReference type="InterPro" id="IPR011009">
    <property type="entry name" value="Kinase-like_dom_sf"/>
</dbReference>
<dbReference type="PANTHER" id="PTHR43671">
    <property type="entry name" value="SERINE/THREONINE-PROTEIN KINASE NEK"/>
    <property type="match status" value="1"/>
</dbReference>
<dbReference type="PROSITE" id="PS00107">
    <property type="entry name" value="PROTEIN_KINASE_ATP"/>
    <property type="match status" value="1"/>
</dbReference>
<dbReference type="WBParaSite" id="TREG1_55750.1">
    <property type="protein sequence ID" value="TREG1_55750.1"/>
    <property type="gene ID" value="TREG1_55750"/>
</dbReference>
<evidence type="ECO:0000256" key="1">
    <source>
        <dbReference type="ARBA" id="ARBA00010886"/>
    </source>
</evidence>
<reference evidence="8" key="1">
    <citation type="submission" date="2022-06" db="EMBL/GenBank/DDBJ databases">
        <authorList>
            <person name="Berger JAMES D."/>
            <person name="Berger JAMES D."/>
        </authorList>
    </citation>
    <scope>NUCLEOTIDE SEQUENCE [LARGE SCALE GENOMIC DNA]</scope>
</reference>
<keyword evidence="5 6" id="KW-0067">ATP-binding</keyword>
<dbReference type="Gene3D" id="1.25.10.10">
    <property type="entry name" value="Leucine-rich Repeat Variant"/>
    <property type="match status" value="1"/>
</dbReference>
<evidence type="ECO:0000256" key="4">
    <source>
        <dbReference type="ARBA" id="ARBA00022777"/>
    </source>
</evidence>
<feature type="domain" description="Protein kinase" evidence="7">
    <location>
        <begin position="556"/>
        <end position="830"/>
    </location>
</feature>
<accession>A0AA85JZ18</accession>
<evidence type="ECO:0000313" key="9">
    <source>
        <dbReference type="WBParaSite" id="TREG1_55750.1"/>
    </source>
</evidence>
<dbReference type="InterPro" id="IPR017441">
    <property type="entry name" value="Protein_kinase_ATP_BS"/>
</dbReference>
<dbReference type="Proteomes" id="UP000050795">
    <property type="component" value="Unassembled WGS sequence"/>
</dbReference>
<evidence type="ECO:0000256" key="6">
    <source>
        <dbReference type="PROSITE-ProRule" id="PRU10141"/>
    </source>
</evidence>
<dbReference type="PROSITE" id="PS50011">
    <property type="entry name" value="PROTEIN_KINASE_DOM"/>
    <property type="match status" value="1"/>
</dbReference>
<dbReference type="PANTHER" id="PTHR43671:SF92">
    <property type="entry name" value="SERINE_THREONINE-PROTEIN KINASE NEK10"/>
    <property type="match status" value="1"/>
</dbReference>
<evidence type="ECO:0000256" key="5">
    <source>
        <dbReference type="ARBA" id="ARBA00022840"/>
    </source>
</evidence>
<dbReference type="InterPro" id="IPR000719">
    <property type="entry name" value="Prot_kinase_dom"/>
</dbReference>
<dbReference type="Pfam" id="PF00069">
    <property type="entry name" value="Pkinase"/>
    <property type="match status" value="1"/>
</dbReference>
<comment type="similarity">
    <text evidence="1">Belongs to the protein kinase superfamily. NEK Ser/Thr protein kinase family. NIMA subfamily.</text>
</comment>
<dbReference type="InterPro" id="IPR011989">
    <property type="entry name" value="ARM-like"/>
</dbReference>
<keyword evidence="8" id="KW-1185">Reference proteome</keyword>
<dbReference type="InterPro" id="IPR008266">
    <property type="entry name" value="Tyr_kinase_AS"/>
</dbReference>
<reference evidence="9" key="2">
    <citation type="submission" date="2023-11" db="UniProtKB">
        <authorList>
            <consortium name="WormBaseParasite"/>
        </authorList>
    </citation>
    <scope>IDENTIFICATION</scope>
</reference>
<organism evidence="8 9">
    <name type="scientific">Trichobilharzia regenti</name>
    <name type="common">Nasal bird schistosome</name>
    <dbReference type="NCBI Taxonomy" id="157069"/>
    <lineage>
        <taxon>Eukaryota</taxon>
        <taxon>Metazoa</taxon>
        <taxon>Spiralia</taxon>
        <taxon>Lophotrochozoa</taxon>
        <taxon>Platyhelminthes</taxon>
        <taxon>Trematoda</taxon>
        <taxon>Digenea</taxon>
        <taxon>Strigeidida</taxon>
        <taxon>Schistosomatoidea</taxon>
        <taxon>Schistosomatidae</taxon>
        <taxon>Trichobilharzia</taxon>
    </lineage>
</organism>
<dbReference type="InterPro" id="IPR050660">
    <property type="entry name" value="NEK_Ser/Thr_kinase"/>
</dbReference>
<dbReference type="GO" id="GO:0005524">
    <property type="term" value="F:ATP binding"/>
    <property type="evidence" value="ECO:0007669"/>
    <property type="project" value="UniProtKB-UniRule"/>
</dbReference>
<proteinExistence type="inferred from homology"/>
<evidence type="ECO:0000256" key="2">
    <source>
        <dbReference type="ARBA" id="ARBA00022679"/>
    </source>
</evidence>